<sequence>MTTNDVHSLMKGGEILQRDVFCTPAMRALSLTARGVLVQLMAQCDGTNNGEQMATHEMAKEWGVKSKTTLAMVLRELVDAKLIVQAYSKPGERSRYGINFPPYSDYLKTV</sequence>
<dbReference type="Proteomes" id="UP000284684">
    <property type="component" value="Unassembled WGS sequence"/>
</dbReference>
<dbReference type="RefSeq" id="WP_123580148.1">
    <property type="nucleotide sequence ID" value="NZ_MOBI01000001.1"/>
</dbReference>
<evidence type="ECO:0000313" key="1">
    <source>
        <dbReference type="EMBL" id="RON06249.1"/>
    </source>
</evidence>
<gene>
    <name evidence="1" type="ORF">BK658_00225</name>
</gene>
<protein>
    <recommendedName>
        <fullName evidence="3">MarR family transcriptional regulator</fullName>
    </recommendedName>
</protein>
<comment type="caution">
    <text evidence="1">The sequence shown here is derived from an EMBL/GenBank/DDBJ whole genome shotgun (WGS) entry which is preliminary data.</text>
</comment>
<proteinExistence type="predicted"/>
<evidence type="ECO:0000313" key="2">
    <source>
        <dbReference type="Proteomes" id="UP000284684"/>
    </source>
</evidence>
<dbReference type="AlphaFoldDB" id="A0A423H233"/>
<accession>A0A423H233</accession>
<organism evidence="1 2">
    <name type="scientific">Pseudomonas brassicacearum</name>
    <dbReference type="NCBI Taxonomy" id="930166"/>
    <lineage>
        <taxon>Bacteria</taxon>
        <taxon>Pseudomonadati</taxon>
        <taxon>Pseudomonadota</taxon>
        <taxon>Gammaproteobacteria</taxon>
        <taxon>Pseudomonadales</taxon>
        <taxon>Pseudomonadaceae</taxon>
        <taxon>Pseudomonas</taxon>
    </lineage>
</organism>
<reference evidence="1 2" key="1">
    <citation type="submission" date="2016-10" db="EMBL/GenBank/DDBJ databases">
        <title>Comparative genome analysis of multiple Pseudomonas spp. focuses on biocontrol and plant growth promoting traits.</title>
        <authorList>
            <person name="Tao X.-Y."/>
            <person name="Taylor C.G."/>
        </authorList>
    </citation>
    <scope>NUCLEOTIDE SEQUENCE [LARGE SCALE GENOMIC DNA]</scope>
    <source>
        <strain evidence="1 2">37D10</strain>
    </source>
</reference>
<evidence type="ECO:0008006" key="3">
    <source>
        <dbReference type="Google" id="ProtNLM"/>
    </source>
</evidence>
<name>A0A423H233_9PSED</name>
<dbReference type="EMBL" id="MOBI01000001">
    <property type="protein sequence ID" value="RON06249.1"/>
    <property type="molecule type" value="Genomic_DNA"/>
</dbReference>